<accession>A0A652ZYY7</accession>
<dbReference type="InterPro" id="IPR050214">
    <property type="entry name" value="Cys_Synth/Cystath_Beta-Synth"/>
</dbReference>
<proteinExistence type="predicted"/>
<reference evidence="4" key="1">
    <citation type="submission" date="2018-07" db="EMBL/GenBank/DDBJ databases">
        <authorList>
            <consortium name="Genoscope - CEA"/>
            <person name="William W."/>
        </authorList>
    </citation>
    <scope>NUCLEOTIDE SEQUENCE</scope>
    <source>
        <strain evidence="4">IK1</strain>
    </source>
</reference>
<keyword evidence="2" id="KW-0663">Pyridoxal phosphate</keyword>
<dbReference type="SUPFAM" id="SSF53686">
    <property type="entry name" value="Tryptophan synthase beta subunit-like PLP-dependent enzymes"/>
    <property type="match status" value="1"/>
</dbReference>
<organism evidence="4">
    <name type="scientific">uncultured Spirochaetota bacterium</name>
    <dbReference type="NCBI Taxonomy" id="460511"/>
    <lineage>
        <taxon>Bacteria</taxon>
        <taxon>Pseudomonadati</taxon>
        <taxon>Spirochaetota</taxon>
        <taxon>environmental samples</taxon>
    </lineage>
</organism>
<dbReference type="InterPro" id="IPR001926">
    <property type="entry name" value="TrpB-like_PALP"/>
</dbReference>
<evidence type="ECO:0000256" key="1">
    <source>
        <dbReference type="ARBA" id="ARBA00001933"/>
    </source>
</evidence>
<dbReference type="Gene3D" id="3.40.50.1100">
    <property type="match status" value="2"/>
</dbReference>
<dbReference type="Pfam" id="PF00291">
    <property type="entry name" value="PALP"/>
    <property type="match status" value="1"/>
</dbReference>
<dbReference type="EMBL" id="UPXP01000034">
    <property type="protein sequence ID" value="VBB41005.1"/>
    <property type="molecule type" value="Genomic_DNA"/>
</dbReference>
<feature type="domain" description="Tryptophan synthase beta chain-like PALP" evidence="3">
    <location>
        <begin position="102"/>
        <end position="330"/>
    </location>
</feature>
<name>A0A652ZYY7_9SPIR</name>
<dbReference type="GO" id="GO:1901605">
    <property type="term" value="P:alpha-amino acid metabolic process"/>
    <property type="evidence" value="ECO:0007669"/>
    <property type="project" value="UniProtKB-ARBA"/>
</dbReference>
<dbReference type="PANTHER" id="PTHR10314">
    <property type="entry name" value="CYSTATHIONINE BETA-SYNTHASE"/>
    <property type="match status" value="1"/>
</dbReference>
<comment type="cofactor">
    <cofactor evidence="1">
        <name>pyridoxal 5'-phosphate</name>
        <dbReference type="ChEBI" id="CHEBI:597326"/>
    </cofactor>
</comment>
<evidence type="ECO:0000313" key="4">
    <source>
        <dbReference type="EMBL" id="VBB41005.1"/>
    </source>
</evidence>
<dbReference type="InterPro" id="IPR036052">
    <property type="entry name" value="TrpB-like_PALP_sf"/>
</dbReference>
<gene>
    <name evidence="4" type="ORF">TRIP_E50037</name>
</gene>
<protein>
    <submittedName>
        <fullName evidence="4">Pyridoxal-5'-phosphate-dependent protein beta subunit</fullName>
    </submittedName>
</protein>
<evidence type="ECO:0000256" key="2">
    <source>
        <dbReference type="ARBA" id="ARBA00022898"/>
    </source>
</evidence>
<evidence type="ECO:0000259" key="3">
    <source>
        <dbReference type="Pfam" id="PF00291"/>
    </source>
</evidence>
<dbReference type="AlphaFoldDB" id="A0A652ZYY7"/>
<sequence length="485" mass="54811">MIDLMINDGQRKKNVQRCKEKGILLPTFAQMRDPAKIPSSVKNELSNIGLWDVHPRNLFRVNWHNEPVERGGGFGEVNYLEIPRAITGTRARIIGLAGKWFPTGAHKVGAAYACLAPELVTGRFDPANKKAVWPSTGNYCRGGAYISRLLSCPSIAILPAEMSRERFEWLATMAEEVIATPGCESNVKEIFDKCIELQRTRHDVVIFNQFDQLPNHLWHYQITGPAMEELFLRLKGPKDQLAAVLLSSGSAGTLGSGSYIKRRFPGAKLGVGEALQCPTILENGFGGHRIEGIGDKHIPWIHNFRDTDMAVGVDDELAIRYIRLFNEEAGRKNLLEAGADPEALTKLDWMGISGVGNLIGAIKMAKYYELGEEDIVFTMFTDSMELYGSRLKELKVERGEYGQRQADRDLESIRSLGVDHVFEMSHVDRRRVHNLKYFTWIEQLGKSLDELRAQWEDYRDYWGSLYDQVGDIDAMIEEFNREVLS</sequence>